<evidence type="ECO:0000313" key="2">
    <source>
        <dbReference type="EMBL" id="EHQ36374.1"/>
    </source>
</evidence>
<protein>
    <recommendedName>
        <fullName evidence="4">Antitoxin</fullName>
    </recommendedName>
</protein>
<evidence type="ECO:0000256" key="1">
    <source>
        <dbReference type="ARBA" id="ARBA00022649"/>
    </source>
</evidence>
<dbReference type="Proteomes" id="UP000005741">
    <property type="component" value="Chromosome"/>
</dbReference>
<keyword evidence="1" id="KW-1277">Toxin-antitoxin system</keyword>
<dbReference type="InParanoid" id="H1Z229"/>
<dbReference type="RefSeq" id="WP_004078630.1">
    <property type="nucleotide sequence ID" value="NZ_CM001436.1"/>
</dbReference>
<dbReference type="InterPro" id="IPR003847">
    <property type="entry name" value="Put_antitoxin"/>
</dbReference>
<dbReference type="STRING" id="937775.Metlim_2320"/>
<accession>H1Z229</accession>
<gene>
    <name evidence="2" type="ORF">Metlim_2320</name>
</gene>
<keyword evidence="3" id="KW-1185">Reference proteome</keyword>
<reference evidence="2 3" key="1">
    <citation type="submission" date="2011-10" db="EMBL/GenBank/DDBJ databases">
        <title>The Improved High-Quality Draft genome of Methanoplanus limicola DSM 2279.</title>
        <authorList>
            <consortium name="US DOE Joint Genome Institute (JGI-PGF)"/>
            <person name="Lucas S."/>
            <person name="Copeland A."/>
            <person name="Lapidus A."/>
            <person name="Glavina del Rio T."/>
            <person name="Dalin E."/>
            <person name="Tice H."/>
            <person name="Bruce D."/>
            <person name="Goodwin L."/>
            <person name="Pitluck S."/>
            <person name="Peters L."/>
            <person name="Mikhailova N."/>
            <person name="Lu M."/>
            <person name="Kyrpides N."/>
            <person name="Mavromatis K."/>
            <person name="Ivanova N."/>
            <person name="Markowitz V."/>
            <person name="Cheng J.-F."/>
            <person name="Hugenholtz P."/>
            <person name="Woyke T."/>
            <person name="Wu D."/>
            <person name="Wirth R."/>
            <person name="Brambilla E.-M."/>
            <person name="Klenk H.-P."/>
            <person name="Eisen J.A."/>
        </authorList>
    </citation>
    <scope>NUCLEOTIDE SEQUENCE [LARGE SCALE GENOMIC DNA]</scope>
    <source>
        <strain evidence="2 3">DSM 2279</strain>
    </source>
</reference>
<organism evidence="2 3">
    <name type="scientific">Methanoplanus limicola DSM 2279</name>
    <dbReference type="NCBI Taxonomy" id="937775"/>
    <lineage>
        <taxon>Archaea</taxon>
        <taxon>Methanobacteriati</taxon>
        <taxon>Methanobacteriota</taxon>
        <taxon>Stenosarchaea group</taxon>
        <taxon>Methanomicrobia</taxon>
        <taxon>Methanomicrobiales</taxon>
        <taxon>Methanomicrobiaceae</taxon>
        <taxon>Methanoplanus</taxon>
    </lineage>
</organism>
<dbReference type="Pfam" id="PF02697">
    <property type="entry name" value="VAPB_antitox"/>
    <property type="match status" value="1"/>
</dbReference>
<evidence type="ECO:0008006" key="4">
    <source>
        <dbReference type="Google" id="ProtNLM"/>
    </source>
</evidence>
<evidence type="ECO:0000313" key="3">
    <source>
        <dbReference type="Proteomes" id="UP000005741"/>
    </source>
</evidence>
<name>H1Z229_9EURY</name>
<dbReference type="OrthoDB" id="135634at2157"/>
<sequence length="76" mass="8844">MYINRYMRSISISDSTYDDLKKLKKPDMSFSDAIDILLEKQKTGTDRFFGVLAGSPVLDEIQKLTEENRHNAKFRI</sequence>
<dbReference type="EMBL" id="CM001436">
    <property type="protein sequence ID" value="EHQ36374.1"/>
    <property type="molecule type" value="Genomic_DNA"/>
</dbReference>
<proteinExistence type="predicted"/>
<dbReference type="HOGENOM" id="CLU_170073_3_1_2"/>
<dbReference type="AlphaFoldDB" id="H1Z229"/>